<feature type="region of interest" description="Disordered" evidence="6">
    <location>
        <begin position="1"/>
        <end position="34"/>
    </location>
</feature>
<reference evidence="8" key="1">
    <citation type="submission" date="2021-12" db="EMBL/GenBank/DDBJ databases">
        <authorList>
            <person name="King R."/>
        </authorList>
    </citation>
    <scope>NUCLEOTIDE SEQUENCE</scope>
</reference>
<keyword evidence="9" id="KW-1185">Reference proteome</keyword>
<dbReference type="Pfam" id="PF00412">
    <property type="entry name" value="LIM"/>
    <property type="match status" value="1"/>
</dbReference>
<accession>A0ABN8L431</accession>
<evidence type="ECO:0000256" key="2">
    <source>
        <dbReference type="ARBA" id="ARBA00022833"/>
    </source>
</evidence>
<feature type="compositionally biased region" description="Basic and acidic residues" evidence="6">
    <location>
        <begin position="1311"/>
        <end position="1394"/>
    </location>
</feature>
<evidence type="ECO:0000256" key="1">
    <source>
        <dbReference type="ARBA" id="ARBA00022723"/>
    </source>
</evidence>
<feature type="domain" description="LIM zinc-binding" evidence="7">
    <location>
        <begin position="1401"/>
        <end position="1467"/>
    </location>
</feature>
<gene>
    <name evidence="8" type="ORF">CHILSU_LOCUS5533</name>
</gene>
<feature type="compositionally biased region" description="Acidic residues" evidence="6">
    <location>
        <begin position="664"/>
        <end position="680"/>
    </location>
</feature>
<feature type="region of interest" description="Disordered" evidence="6">
    <location>
        <begin position="639"/>
        <end position="699"/>
    </location>
</feature>
<dbReference type="Proteomes" id="UP001153292">
    <property type="component" value="Chromosome 20"/>
</dbReference>
<feature type="compositionally biased region" description="Polar residues" evidence="6">
    <location>
        <begin position="286"/>
        <end position="312"/>
    </location>
</feature>
<feature type="compositionally biased region" description="Polar residues" evidence="6">
    <location>
        <begin position="1"/>
        <end position="27"/>
    </location>
</feature>
<dbReference type="CDD" id="cd08368">
    <property type="entry name" value="LIM"/>
    <property type="match status" value="1"/>
</dbReference>
<evidence type="ECO:0000313" key="9">
    <source>
        <dbReference type="Proteomes" id="UP001153292"/>
    </source>
</evidence>
<keyword evidence="2 4" id="KW-0862">Zinc</keyword>
<feature type="region of interest" description="Disordered" evidence="6">
    <location>
        <begin position="1300"/>
        <end position="1394"/>
    </location>
</feature>
<feature type="compositionally biased region" description="Polar residues" evidence="6">
    <location>
        <begin position="956"/>
        <end position="980"/>
    </location>
</feature>
<dbReference type="EMBL" id="OU963913">
    <property type="protein sequence ID" value="CAH2985735.1"/>
    <property type="molecule type" value="Genomic_DNA"/>
</dbReference>
<feature type="compositionally biased region" description="Polar residues" evidence="6">
    <location>
        <begin position="684"/>
        <end position="699"/>
    </location>
</feature>
<dbReference type="InterPro" id="IPR001781">
    <property type="entry name" value="Znf_LIM"/>
</dbReference>
<feature type="region of interest" description="Disordered" evidence="6">
    <location>
        <begin position="1064"/>
        <end position="1089"/>
    </location>
</feature>
<keyword evidence="3 4" id="KW-0440">LIM domain</keyword>
<feature type="region of interest" description="Disordered" evidence="6">
    <location>
        <begin position="272"/>
        <end position="351"/>
    </location>
</feature>
<evidence type="ECO:0000259" key="7">
    <source>
        <dbReference type="PROSITE" id="PS50023"/>
    </source>
</evidence>
<keyword evidence="5" id="KW-0175">Coiled coil</keyword>
<feature type="compositionally biased region" description="Polar residues" evidence="6">
    <location>
        <begin position="649"/>
        <end position="658"/>
    </location>
</feature>
<dbReference type="PROSITE" id="PS50023">
    <property type="entry name" value="LIM_DOMAIN_2"/>
    <property type="match status" value="1"/>
</dbReference>
<feature type="region of interest" description="Disordered" evidence="6">
    <location>
        <begin position="396"/>
        <end position="417"/>
    </location>
</feature>
<name>A0ABN8L431_CHISP</name>
<feature type="region of interest" description="Disordered" evidence="6">
    <location>
        <begin position="834"/>
        <end position="869"/>
    </location>
</feature>
<feature type="coiled-coil region" evidence="5">
    <location>
        <begin position="1017"/>
        <end position="1062"/>
    </location>
</feature>
<evidence type="ECO:0000313" key="8">
    <source>
        <dbReference type="EMBL" id="CAH2985735.1"/>
    </source>
</evidence>
<proteinExistence type="predicted"/>
<protein>
    <recommendedName>
        <fullName evidence="7">LIM zinc-binding domain-containing protein</fullName>
    </recommendedName>
</protein>
<feature type="compositionally biased region" description="Basic and acidic residues" evidence="6">
    <location>
        <begin position="396"/>
        <end position="408"/>
    </location>
</feature>
<feature type="compositionally biased region" description="Basic and acidic residues" evidence="6">
    <location>
        <begin position="934"/>
        <end position="948"/>
    </location>
</feature>
<dbReference type="PROSITE" id="PS00478">
    <property type="entry name" value="LIM_DOMAIN_1"/>
    <property type="match status" value="1"/>
</dbReference>
<dbReference type="PANTHER" id="PTHR15551">
    <property type="entry name" value="LIM DOMAIN ONLY 7"/>
    <property type="match status" value="1"/>
</dbReference>
<organism evidence="8 9">
    <name type="scientific">Chilo suppressalis</name>
    <name type="common">Asiatic rice borer moth</name>
    <dbReference type="NCBI Taxonomy" id="168631"/>
    <lineage>
        <taxon>Eukaryota</taxon>
        <taxon>Metazoa</taxon>
        <taxon>Ecdysozoa</taxon>
        <taxon>Arthropoda</taxon>
        <taxon>Hexapoda</taxon>
        <taxon>Insecta</taxon>
        <taxon>Pterygota</taxon>
        <taxon>Neoptera</taxon>
        <taxon>Endopterygota</taxon>
        <taxon>Lepidoptera</taxon>
        <taxon>Glossata</taxon>
        <taxon>Ditrysia</taxon>
        <taxon>Pyraloidea</taxon>
        <taxon>Crambidae</taxon>
        <taxon>Crambinae</taxon>
        <taxon>Chilo</taxon>
    </lineage>
</organism>
<dbReference type="SMART" id="SM00132">
    <property type="entry name" value="LIM"/>
    <property type="match status" value="1"/>
</dbReference>
<evidence type="ECO:0000256" key="3">
    <source>
        <dbReference type="ARBA" id="ARBA00023038"/>
    </source>
</evidence>
<dbReference type="Gene3D" id="2.10.110.10">
    <property type="entry name" value="Cysteine Rich Protein"/>
    <property type="match status" value="1"/>
</dbReference>
<dbReference type="InterPro" id="IPR031865">
    <property type="entry name" value="DUF4757"/>
</dbReference>
<feature type="region of interest" description="Disordered" evidence="6">
    <location>
        <begin position="934"/>
        <end position="991"/>
    </location>
</feature>
<sequence>MPSESGSAWSPPASNSERRLSNSSDGSACSGYSKATTDSADFLATRAHTAAVIPGKPAANPLQFVRVGPADLGSRAREQLRRAELAKRTEPARIEIQEDWQSNLDNWKSSRRKRVEHIIERCVEVRRMENEPCQPRGKSKTFNEMLEERAGRRRRNPLALYADDDGHDLSDLGIGTSSTKSSLSEDCDTHSLASDGIDLDKNHSDVDNLSNCDNNRKLGSSANEYDTCTTTTISSPEPEEYTYEGAIEGYKSRIISQTNSSMIKTVVNNNFKDKSPEKLNGDLNRIRTSVSNKIEQKVSSFQQERSNDTKNNNQKKDLPKVDIHKRREQFERENSQESQINKPKLPDIANKKSIKERLSSLEKFSEDTQLQKSTSDLTKLPTEVKPLKERLSSLEKVKSGNVEPDRAKRLSNGDLNNTKSLKERLSSLKSQTSEEEVKVTKTEVKEVSMSLKERLSCLDAARNKEIPKISVDETLVITEKVETKIDSEIENDTSDKLMDSSLKSSLSGIESQMQSFCRSLDSLDINGQSSPNSFERVQSLEDFDCAEMQNNTVPSDIETEDSGIHTARDSCVPPDDIADLTQVASPLGEPMIEVSEYESSNEDNAMILEPSKIEEPVQRNDEQPVQTILQDVIIEEVEDQDSKAEDTDSGSNYIQAVSQPEELSVTEEVTEIQMDKDDEDTLKSLDNQDTSVSLNESTASEGDTVVFQGKMTIHLNLNEICNNMNAGAGNITNINDLNSSNDTNNKSMPMVIDALELAFQELDSEESFGESTMDDSKIKENGTQMEYPQDKVTGKEPVVDFDTDSKISVAPLYENINIFYKHNDDTGAFPLDLPSNVLEPPKEKPPPPPMEDAADDDLGNGNFKHTSSARRIKKEIRNKRTSFLGIEGQVDDSYLDVDLKLAPRPDITSFLQEETKIEKLLYKKTLSHDMDAKLRDSRDSGVDVDRGPSAEAWYRGQSSPETSNPHSRQNSEPYTHVTVTSDEEEAAKKQSEINFTTNLNTKLTELKDSSQTDESKIDSLDKKLQQQQEVLRFERELLQLEQEELRRQRENLLRDQNRIIQKSVQDISSVPNTPEKPPLHSRSGKSVNQNYRHSMPNLLINENYTPVVPSIPERPVFDENMKRKPFVSEEHIQRHFGVEESRKVLYEDRKIGEAVRRQLPSVRPPQPILPPKPKTRESIEREITMRSSRVPSAVEYVNVDRTTVQLRQKTGANGNGQYHPMTRHTLQALSAAPTQKVISNAEWMQARQPPPRKPASYNYNQHWLIQEAEQRRIEEQRMKMRVNQRHSYHQDMTPTTLHHMQQLSSSQQHLADYKRPARADRIEVSRSEMPRPELSRPEIPRPELPRPELPRPEIRSEILRSEISRPEMPRPEASRVEVPRPELPRSEASREDKMLSVSGRRKCSHCGEELGRGAAMIIESLSLCYHVWCFTCAVCGARLGDGRAGADVRVRGSRLHCHHCYSGDDGRKYSRV</sequence>
<evidence type="ECO:0000256" key="6">
    <source>
        <dbReference type="SAM" id="MobiDB-lite"/>
    </source>
</evidence>
<keyword evidence="1 4" id="KW-0479">Metal-binding</keyword>
<dbReference type="PANTHER" id="PTHR15551:SF3">
    <property type="entry name" value="LIM AND CALPONIN HOMOLOGY DOMAINS-CONTAINING PROTEIN 1"/>
    <property type="match status" value="1"/>
</dbReference>
<evidence type="ECO:0000256" key="4">
    <source>
        <dbReference type="PROSITE-ProRule" id="PRU00125"/>
    </source>
</evidence>
<feature type="compositionally biased region" description="Low complexity" evidence="6">
    <location>
        <begin position="1300"/>
        <end position="1310"/>
    </location>
</feature>
<evidence type="ECO:0000256" key="5">
    <source>
        <dbReference type="SAM" id="Coils"/>
    </source>
</evidence>
<dbReference type="Pfam" id="PF15949">
    <property type="entry name" value="DUF4757"/>
    <property type="match status" value="1"/>
</dbReference>